<accession>A0A6J4TN70</accession>
<organism evidence="2">
    <name type="scientific">uncultured Rubrobacteraceae bacterium</name>
    <dbReference type="NCBI Taxonomy" id="349277"/>
    <lineage>
        <taxon>Bacteria</taxon>
        <taxon>Bacillati</taxon>
        <taxon>Actinomycetota</taxon>
        <taxon>Rubrobacteria</taxon>
        <taxon>Rubrobacterales</taxon>
        <taxon>Rubrobacteraceae</taxon>
        <taxon>environmental samples</taxon>
    </lineage>
</organism>
<feature type="compositionally biased region" description="Basic and acidic residues" evidence="1">
    <location>
        <begin position="88"/>
        <end position="110"/>
    </location>
</feature>
<evidence type="ECO:0000313" key="2">
    <source>
        <dbReference type="EMBL" id="CAA9527607.1"/>
    </source>
</evidence>
<feature type="region of interest" description="Disordered" evidence="1">
    <location>
        <begin position="85"/>
        <end position="267"/>
    </location>
</feature>
<dbReference type="EMBL" id="CADCVM010000450">
    <property type="protein sequence ID" value="CAA9527607.1"/>
    <property type="molecule type" value="Genomic_DNA"/>
</dbReference>
<feature type="non-terminal residue" evidence="2">
    <location>
        <position position="1"/>
    </location>
</feature>
<feature type="compositionally biased region" description="Basic and acidic residues" evidence="1">
    <location>
        <begin position="165"/>
        <end position="179"/>
    </location>
</feature>
<name>A0A6J4TN70_9ACTN</name>
<proteinExistence type="predicted"/>
<reference evidence="2" key="1">
    <citation type="submission" date="2020-02" db="EMBL/GenBank/DDBJ databases">
        <authorList>
            <person name="Meier V. D."/>
        </authorList>
    </citation>
    <scope>NUCLEOTIDE SEQUENCE</scope>
    <source>
        <strain evidence="2">AVDCRST_MAG05</strain>
    </source>
</reference>
<dbReference type="AlphaFoldDB" id="A0A6J4TN70"/>
<feature type="region of interest" description="Disordered" evidence="1">
    <location>
        <begin position="1"/>
        <end position="54"/>
    </location>
</feature>
<sequence>VRRHAHPLWPAGRFPGRPHGGGRRLPHDAVPGGGARRSARHRRRDGHGLRHPHEADRLRAALPPAVGELGGGAFSGVGEYPGGVARGGDARMDRGRLRPRDGEVHHDQRHSLHARAGRCVPDLPQLLYAEPGRQPETPRLGRQGSHEHQAPGIHGGLRRLRRLPRRPDLHRIGQRDGRDPASALPAGPGRRGRHGHRPRHGPLPGCRPRPHDPGQRGLRPRGLPAPRRHPWRPCRQPHRPLAPRQTPQDDPRRHAHLCRRPPAPHLL</sequence>
<feature type="compositionally biased region" description="Basic residues" evidence="1">
    <location>
        <begin position="226"/>
        <end position="238"/>
    </location>
</feature>
<feature type="compositionally biased region" description="Low complexity" evidence="1">
    <location>
        <begin position="215"/>
        <end position="225"/>
    </location>
</feature>
<evidence type="ECO:0000256" key="1">
    <source>
        <dbReference type="SAM" id="MobiDB-lite"/>
    </source>
</evidence>
<gene>
    <name evidence="2" type="ORF">AVDCRST_MAG05-4114</name>
</gene>
<feature type="compositionally biased region" description="Basic residues" evidence="1">
    <location>
        <begin position="190"/>
        <end position="200"/>
    </location>
</feature>
<feature type="non-terminal residue" evidence="2">
    <location>
        <position position="267"/>
    </location>
</feature>
<protein>
    <submittedName>
        <fullName evidence="2">Sulfate permease</fullName>
    </submittedName>
</protein>